<protein>
    <submittedName>
        <fullName evidence="7">Sigma-70 family RNA polymerase sigma factor</fullName>
    </submittedName>
</protein>
<keyword evidence="2" id="KW-0805">Transcription regulation</keyword>
<dbReference type="InterPro" id="IPR013249">
    <property type="entry name" value="RNA_pol_sigma70_r4_t2"/>
</dbReference>
<dbReference type="AlphaFoldDB" id="A0A6G1X7E2"/>
<evidence type="ECO:0000256" key="2">
    <source>
        <dbReference type="ARBA" id="ARBA00023015"/>
    </source>
</evidence>
<evidence type="ECO:0000259" key="5">
    <source>
        <dbReference type="Pfam" id="PF04542"/>
    </source>
</evidence>
<dbReference type="InterPro" id="IPR036388">
    <property type="entry name" value="WH-like_DNA-bd_sf"/>
</dbReference>
<feature type="domain" description="RNA polymerase sigma-70 region 2" evidence="5">
    <location>
        <begin position="26"/>
        <end position="94"/>
    </location>
</feature>
<keyword evidence="3" id="KW-0731">Sigma factor</keyword>
<evidence type="ECO:0000256" key="3">
    <source>
        <dbReference type="ARBA" id="ARBA00023082"/>
    </source>
</evidence>
<sequence>MPDNEKTDADLLKAVEKGSVDDFQLLYERHFPLIYKIVFSILKDKEDSSDLCHDLFLEVFRKAHTYHPSRGSVKSWLAVRAKSRAIDYIRKQKRVILKDQLLYQQKTTDRSVEDLALSNVEKKRLLAALEKLPDAQRQAIYLNYIESLSHKETAKQLGRPLGTVKSLIRYGLKNLRKQIVAQQDIQRGDQHDA</sequence>
<dbReference type="NCBIfam" id="TIGR02937">
    <property type="entry name" value="sigma70-ECF"/>
    <property type="match status" value="1"/>
</dbReference>
<dbReference type="SUPFAM" id="SSF88946">
    <property type="entry name" value="Sigma2 domain of RNA polymerase sigma factors"/>
    <property type="match status" value="1"/>
</dbReference>
<feature type="domain" description="RNA polymerase sigma factor 70 region 4 type 2" evidence="6">
    <location>
        <begin position="124"/>
        <end position="175"/>
    </location>
</feature>
<dbReference type="Pfam" id="PF04542">
    <property type="entry name" value="Sigma70_r2"/>
    <property type="match status" value="1"/>
</dbReference>
<dbReference type="PANTHER" id="PTHR43133:SF62">
    <property type="entry name" value="RNA POLYMERASE SIGMA FACTOR SIGZ"/>
    <property type="match status" value="1"/>
</dbReference>
<dbReference type="SUPFAM" id="SSF88659">
    <property type="entry name" value="Sigma3 and sigma4 domains of RNA polymerase sigma factors"/>
    <property type="match status" value="1"/>
</dbReference>
<dbReference type="Pfam" id="PF08281">
    <property type="entry name" value="Sigma70_r4_2"/>
    <property type="match status" value="1"/>
</dbReference>
<dbReference type="InterPro" id="IPR013324">
    <property type="entry name" value="RNA_pol_sigma_r3/r4-like"/>
</dbReference>
<comment type="similarity">
    <text evidence="1">Belongs to the sigma-70 factor family. ECF subfamily.</text>
</comment>
<evidence type="ECO:0000256" key="1">
    <source>
        <dbReference type="ARBA" id="ARBA00010641"/>
    </source>
</evidence>
<dbReference type="EMBL" id="WJNH01000007">
    <property type="protein sequence ID" value="MRG86923.1"/>
    <property type="molecule type" value="Genomic_DNA"/>
</dbReference>
<keyword evidence="8" id="KW-1185">Reference proteome</keyword>
<evidence type="ECO:0000259" key="6">
    <source>
        <dbReference type="Pfam" id="PF08281"/>
    </source>
</evidence>
<organism evidence="7 8">
    <name type="scientific">Salinibacillus xinjiangensis</name>
    <dbReference type="NCBI Taxonomy" id="1229268"/>
    <lineage>
        <taxon>Bacteria</taxon>
        <taxon>Bacillati</taxon>
        <taxon>Bacillota</taxon>
        <taxon>Bacilli</taxon>
        <taxon>Bacillales</taxon>
        <taxon>Bacillaceae</taxon>
        <taxon>Salinibacillus</taxon>
    </lineage>
</organism>
<accession>A0A6G1X7E2</accession>
<keyword evidence="4" id="KW-0804">Transcription</keyword>
<dbReference type="Proteomes" id="UP000480185">
    <property type="component" value="Unassembled WGS sequence"/>
</dbReference>
<dbReference type="GO" id="GO:0016987">
    <property type="term" value="F:sigma factor activity"/>
    <property type="evidence" value="ECO:0007669"/>
    <property type="project" value="UniProtKB-KW"/>
</dbReference>
<dbReference type="Gene3D" id="1.10.10.10">
    <property type="entry name" value="Winged helix-like DNA-binding domain superfamily/Winged helix DNA-binding domain"/>
    <property type="match status" value="1"/>
</dbReference>
<reference evidence="7 8" key="1">
    <citation type="submission" date="2019-11" db="EMBL/GenBank/DDBJ databases">
        <authorList>
            <person name="Li J."/>
        </authorList>
    </citation>
    <scope>NUCLEOTIDE SEQUENCE [LARGE SCALE GENOMIC DNA]</scope>
    <source>
        <strain evidence="7 8">J4</strain>
    </source>
</reference>
<dbReference type="InterPro" id="IPR007627">
    <property type="entry name" value="RNA_pol_sigma70_r2"/>
</dbReference>
<gene>
    <name evidence="7" type="ORF">GH754_11445</name>
</gene>
<comment type="caution">
    <text evidence="7">The sequence shown here is derived from an EMBL/GenBank/DDBJ whole genome shotgun (WGS) entry which is preliminary data.</text>
</comment>
<dbReference type="Gene3D" id="1.10.1740.10">
    <property type="match status" value="1"/>
</dbReference>
<dbReference type="GO" id="GO:0006352">
    <property type="term" value="P:DNA-templated transcription initiation"/>
    <property type="evidence" value="ECO:0007669"/>
    <property type="project" value="InterPro"/>
</dbReference>
<evidence type="ECO:0000313" key="7">
    <source>
        <dbReference type="EMBL" id="MRG86923.1"/>
    </source>
</evidence>
<dbReference type="PANTHER" id="PTHR43133">
    <property type="entry name" value="RNA POLYMERASE ECF-TYPE SIGMA FACTO"/>
    <property type="match status" value="1"/>
</dbReference>
<dbReference type="GO" id="GO:0003677">
    <property type="term" value="F:DNA binding"/>
    <property type="evidence" value="ECO:0007669"/>
    <property type="project" value="InterPro"/>
</dbReference>
<evidence type="ECO:0000256" key="4">
    <source>
        <dbReference type="ARBA" id="ARBA00023163"/>
    </source>
</evidence>
<name>A0A6G1X7E2_9BACI</name>
<dbReference type="InterPro" id="IPR014284">
    <property type="entry name" value="RNA_pol_sigma-70_dom"/>
</dbReference>
<dbReference type="InterPro" id="IPR039425">
    <property type="entry name" value="RNA_pol_sigma-70-like"/>
</dbReference>
<dbReference type="OrthoDB" id="9784272at2"/>
<evidence type="ECO:0000313" key="8">
    <source>
        <dbReference type="Proteomes" id="UP000480185"/>
    </source>
</evidence>
<dbReference type="RefSeq" id="WP_153728825.1">
    <property type="nucleotide sequence ID" value="NZ_WJNH01000007.1"/>
</dbReference>
<proteinExistence type="inferred from homology"/>
<dbReference type="CDD" id="cd06171">
    <property type="entry name" value="Sigma70_r4"/>
    <property type="match status" value="1"/>
</dbReference>
<dbReference type="InterPro" id="IPR013325">
    <property type="entry name" value="RNA_pol_sigma_r2"/>
</dbReference>